<dbReference type="SUPFAM" id="SSF141868">
    <property type="entry name" value="EAL domain-like"/>
    <property type="match status" value="1"/>
</dbReference>
<name>A0A7X2D3U2_9PROT</name>
<feature type="modified residue" description="4-aspartylphosphate" evidence="1">
    <location>
        <position position="58"/>
    </location>
</feature>
<dbReference type="PANTHER" id="PTHR33121:SF79">
    <property type="entry name" value="CYCLIC DI-GMP PHOSPHODIESTERASE PDED-RELATED"/>
    <property type="match status" value="1"/>
</dbReference>
<dbReference type="InterPro" id="IPR001633">
    <property type="entry name" value="EAL_dom"/>
</dbReference>
<dbReference type="InterPro" id="IPR050706">
    <property type="entry name" value="Cyclic-di-GMP_PDE-like"/>
</dbReference>
<gene>
    <name evidence="4" type="ORF">GHC57_11820</name>
</gene>
<dbReference type="InterPro" id="IPR035919">
    <property type="entry name" value="EAL_sf"/>
</dbReference>
<dbReference type="Gene3D" id="3.40.50.2300">
    <property type="match status" value="1"/>
</dbReference>
<evidence type="ECO:0000313" key="4">
    <source>
        <dbReference type="EMBL" id="MQX37208.1"/>
    </source>
</evidence>
<dbReference type="PANTHER" id="PTHR33121">
    <property type="entry name" value="CYCLIC DI-GMP PHOSPHODIESTERASE PDEF"/>
    <property type="match status" value="1"/>
</dbReference>
<dbReference type="SMART" id="SM00448">
    <property type="entry name" value="REC"/>
    <property type="match status" value="1"/>
</dbReference>
<dbReference type="Gene3D" id="3.20.20.450">
    <property type="entry name" value="EAL domain"/>
    <property type="match status" value="1"/>
</dbReference>
<proteinExistence type="predicted"/>
<dbReference type="AlphaFoldDB" id="A0A7X2D3U2"/>
<dbReference type="GO" id="GO:0000160">
    <property type="term" value="P:phosphorelay signal transduction system"/>
    <property type="evidence" value="ECO:0007669"/>
    <property type="project" value="InterPro"/>
</dbReference>
<dbReference type="Proteomes" id="UP000434582">
    <property type="component" value="Unassembled WGS sequence"/>
</dbReference>
<dbReference type="PROSITE" id="PS50883">
    <property type="entry name" value="EAL"/>
    <property type="match status" value="1"/>
</dbReference>
<evidence type="ECO:0000259" key="2">
    <source>
        <dbReference type="PROSITE" id="PS50110"/>
    </source>
</evidence>
<dbReference type="InterPro" id="IPR011006">
    <property type="entry name" value="CheY-like_superfamily"/>
</dbReference>
<dbReference type="OrthoDB" id="7251575at2"/>
<evidence type="ECO:0000256" key="1">
    <source>
        <dbReference type="PROSITE-ProRule" id="PRU00169"/>
    </source>
</evidence>
<dbReference type="CDD" id="cd01948">
    <property type="entry name" value="EAL"/>
    <property type="match status" value="1"/>
</dbReference>
<sequence>MTAARQGLKVMTIDDDVAFRSFFLRACARTGWVPLAVEGPERGIPAMDSFAPHLLFLDLSFPDMDGLAVLSELAPRANDTAVVLISGCDPEVLRSAHRIGERLGIRMLTPIQKPVTGEHIREVLGRFEVDGCGITPATIEAALDEKVMVMHYQPKICLRSGQYRGVEALIRWPTQEGMISPGQFIPVVERDESLSLRLLRYVLAQAADDASAWKDAGVRCAVNMSALCFSDERLSDLLTEGLKGTTLGPGDFTLELTETAALKDPDRVERILTSLRIRGFSISLDDFGTGHSSLLHLQRMPFNEIKIDQQFVATLLRNSRSRQIVRLMVNLGQTLGATTVAEGIEAEEEVRELADMACDVGQGYHFARPMDAAALKDWRLRWDTMMDPRRVVGAE</sequence>
<dbReference type="Pfam" id="PF00563">
    <property type="entry name" value="EAL"/>
    <property type="match status" value="1"/>
</dbReference>
<dbReference type="SMART" id="SM00052">
    <property type="entry name" value="EAL"/>
    <property type="match status" value="1"/>
</dbReference>
<dbReference type="InterPro" id="IPR001789">
    <property type="entry name" value="Sig_transdc_resp-reg_receiver"/>
</dbReference>
<organism evidence="4 5">
    <name type="scientific">Roseospira navarrensis</name>
    <dbReference type="NCBI Taxonomy" id="140058"/>
    <lineage>
        <taxon>Bacteria</taxon>
        <taxon>Pseudomonadati</taxon>
        <taxon>Pseudomonadota</taxon>
        <taxon>Alphaproteobacteria</taxon>
        <taxon>Rhodospirillales</taxon>
        <taxon>Rhodospirillaceae</taxon>
        <taxon>Roseospira</taxon>
    </lineage>
</organism>
<keyword evidence="1" id="KW-0597">Phosphoprotein</keyword>
<feature type="domain" description="EAL" evidence="3">
    <location>
        <begin position="132"/>
        <end position="383"/>
    </location>
</feature>
<dbReference type="PROSITE" id="PS50110">
    <property type="entry name" value="RESPONSE_REGULATORY"/>
    <property type="match status" value="1"/>
</dbReference>
<evidence type="ECO:0000259" key="3">
    <source>
        <dbReference type="PROSITE" id="PS50883"/>
    </source>
</evidence>
<dbReference type="Pfam" id="PF00072">
    <property type="entry name" value="Response_reg"/>
    <property type="match status" value="1"/>
</dbReference>
<dbReference type="EMBL" id="WIVE01000035">
    <property type="protein sequence ID" value="MQX37208.1"/>
    <property type="molecule type" value="Genomic_DNA"/>
</dbReference>
<feature type="domain" description="Response regulatory" evidence="2">
    <location>
        <begin position="9"/>
        <end position="128"/>
    </location>
</feature>
<dbReference type="SUPFAM" id="SSF52172">
    <property type="entry name" value="CheY-like"/>
    <property type="match status" value="1"/>
</dbReference>
<protein>
    <submittedName>
        <fullName evidence="4">EAL domain-containing protein</fullName>
    </submittedName>
</protein>
<comment type="caution">
    <text evidence="4">The sequence shown here is derived from an EMBL/GenBank/DDBJ whole genome shotgun (WGS) entry which is preliminary data.</text>
</comment>
<keyword evidence="5" id="KW-1185">Reference proteome</keyword>
<dbReference type="RefSeq" id="WP_153344456.1">
    <property type="nucleotide sequence ID" value="NZ_WIVE01000035.1"/>
</dbReference>
<evidence type="ECO:0000313" key="5">
    <source>
        <dbReference type="Proteomes" id="UP000434582"/>
    </source>
</evidence>
<reference evidence="4 5" key="1">
    <citation type="submission" date="2019-10" db="EMBL/GenBank/DDBJ databases">
        <title>Draft whole-genome sequence of the purple nonsulfur photosynthetic bacterium Roseospira navarrensis DSM 15114.</title>
        <authorList>
            <person name="Kyndt J.A."/>
            <person name="Meyer T.E."/>
        </authorList>
    </citation>
    <scope>NUCLEOTIDE SEQUENCE [LARGE SCALE GENOMIC DNA]</scope>
    <source>
        <strain evidence="4 5">DSM 15114</strain>
    </source>
</reference>
<accession>A0A7X2D3U2</accession>
<dbReference type="GO" id="GO:0071111">
    <property type="term" value="F:cyclic-guanylate-specific phosphodiesterase activity"/>
    <property type="evidence" value="ECO:0007669"/>
    <property type="project" value="InterPro"/>
</dbReference>